<dbReference type="Proteomes" id="UP000053660">
    <property type="component" value="Unassembled WGS sequence"/>
</dbReference>
<evidence type="ECO:0000313" key="3">
    <source>
        <dbReference type="Proteomes" id="UP000053660"/>
    </source>
</evidence>
<organism evidence="2 3">
    <name type="scientific">Oesophagostomum dentatum</name>
    <name type="common">Nodular worm</name>
    <dbReference type="NCBI Taxonomy" id="61180"/>
    <lineage>
        <taxon>Eukaryota</taxon>
        <taxon>Metazoa</taxon>
        <taxon>Ecdysozoa</taxon>
        <taxon>Nematoda</taxon>
        <taxon>Chromadorea</taxon>
        <taxon>Rhabditida</taxon>
        <taxon>Rhabditina</taxon>
        <taxon>Rhabditomorpha</taxon>
        <taxon>Strongyloidea</taxon>
        <taxon>Strongylidae</taxon>
        <taxon>Oesophagostomum</taxon>
    </lineage>
</organism>
<dbReference type="InterPro" id="IPR036397">
    <property type="entry name" value="RNaseH_sf"/>
</dbReference>
<feature type="domain" description="Integrase catalytic" evidence="1">
    <location>
        <begin position="1"/>
        <end position="167"/>
    </location>
</feature>
<evidence type="ECO:0000313" key="2">
    <source>
        <dbReference type="EMBL" id="KHJ77649.1"/>
    </source>
</evidence>
<dbReference type="EMBL" id="KN610554">
    <property type="protein sequence ID" value="KHJ77649.1"/>
    <property type="molecule type" value="Genomic_DNA"/>
</dbReference>
<dbReference type="PANTHER" id="PTHR47331:SF1">
    <property type="entry name" value="GAG-LIKE PROTEIN"/>
    <property type="match status" value="1"/>
</dbReference>
<sequence length="244" mass="27866">MGPLTIKNDRSEDEKRYVTLFTCLVARMVHLEVATDLSTRSFLLVLKRFVSRRGVPLKIISDNGTNFRLAETILRQNEPSQCSEFSFFLAKHDIQWSFIPPASPWMGGTWERMVGTVKRALLKTIGRRKASEEILAMVLCEVESAVNSRPLTVIGGHDEMNDVLRPVDFIYKNIRHGMEVIPSGEKCNEDPVYKSTPEIATQSDAKKAIAEAEKLTAKFWDKWKTEYLIELRDRHVLCGKSYKS</sequence>
<accession>A0A0B1RYB8</accession>
<dbReference type="Gene3D" id="3.30.420.10">
    <property type="entry name" value="Ribonuclease H-like superfamily/Ribonuclease H"/>
    <property type="match status" value="1"/>
</dbReference>
<name>A0A0B1RYB8_OESDE</name>
<proteinExistence type="predicted"/>
<dbReference type="OrthoDB" id="5871277at2759"/>
<evidence type="ECO:0000259" key="1">
    <source>
        <dbReference type="PROSITE" id="PS50994"/>
    </source>
</evidence>
<dbReference type="InterPro" id="IPR001584">
    <property type="entry name" value="Integrase_cat-core"/>
</dbReference>
<dbReference type="AlphaFoldDB" id="A0A0B1RYB8"/>
<dbReference type="GO" id="GO:0003676">
    <property type="term" value="F:nucleic acid binding"/>
    <property type="evidence" value="ECO:0007669"/>
    <property type="project" value="InterPro"/>
</dbReference>
<dbReference type="GO" id="GO:0015074">
    <property type="term" value="P:DNA integration"/>
    <property type="evidence" value="ECO:0007669"/>
    <property type="project" value="InterPro"/>
</dbReference>
<protein>
    <submittedName>
        <fullName evidence="2">Integrase core domain protein</fullName>
    </submittedName>
</protein>
<reference evidence="2 3" key="1">
    <citation type="submission" date="2014-03" db="EMBL/GenBank/DDBJ databases">
        <title>Draft genome of the hookworm Oesophagostomum dentatum.</title>
        <authorList>
            <person name="Mitreva M."/>
        </authorList>
    </citation>
    <scope>NUCLEOTIDE SEQUENCE [LARGE SCALE GENOMIC DNA]</scope>
    <source>
        <strain evidence="2 3">OD-Hann</strain>
    </source>
</reference>
<dbReference type="SUPFAM" id="SSF53098">
    <property type="entry name" value="Ribonuclease H-like"/>
    <property type="match status" value="1"/>
</dbReference>
<keyword evidence="3" id="KW-1185">Reference proteome</keyword>
<dbReference type="PANTHER" id="PTHR47331">
    <property type="entry name" value="PHD-TYPE DOMAIN-CONTAINING PROTEIN"/>
    <property type="match status" value="1"/>
</dbReference>
<dbReference type="PROSITE" id="PS50994">
    <property type="entry name" value="INTEGRASE"/>
    <property type="match status" value="1"/>
</dbReference>
<gene>
    <name evidence="2" type="ORF">OESDEN_22731</name>
</gene>
<dbReference type="InterPro" id="IPR012337">
    <property type="entry name" value="RNaseH-like_sf"/>
</dbReference>